<dbReference type="EMBL" id="JAUSUR010000004">
    <property type="protein sequence ID" value="MDQ0361643.1"/>
    <property type="molecule type" value="Genomic_DNA"/>
</dbReference>
<evidence type="ECO:0000256" key="3">
    <source>
        <dbReference type="ARBA" id="ARBA00022679"/>
    </source>
</evidence>
<evidence type="ECO:0000256" key="5">
    <source>
        <dbReference type="ARBA" id="ARBA00023315"/>
    </source>
</evidence>
<protein>
    <recommendedName>
        <fullName evidence="7">Homoserine O-acetyltransferase</fullName>
        <shortName evidence="7">HAT</shortName>
        <ecNumber evidence="7">2.3.1.31</ecNumber>
    </recommendedName>
    <alternativeName>
        <fullName evidence="7">Homoserine transacetylase</fullName>
        <shortName evidence="7">HTA</shortName>
    </alternativeName>
</protein>
<sequence length="303" mass="35757">MPIKLQNDFPAKDVLEKENIFSIDDERAIHQDIRPLRILILNLMPNKIDTEIQLLRLISKTPLQIDVDFLTMKSHVSKNTSISHLKKFYQTFDEIRDNRYDGMIITGAPLEHLEFNEVDYWDEICEVMKWSKSHVFSTVHICWGAQAGLYYHYGVDKVTYNQKLFGIYGQHLCSTHFLVDGFDDEFHTPQSRYTGINEKQVEEHEELEVLTYSHPAGINMITSKDSKNIFILGHLEYDAFTLAKEYQRDVDKGLDIQMPHNYFRNDDPTSIPINTWRSHANLFYHNWLNYVYQQTPYNLEDLK</sequence>
<comment type="similarity">
    <text evidence="7">Belongs to the MetA family.</text>
</comment>
<dbReference type="InterPro" id="IPR005697">
    <property type="entry name" value="HST_MetA"/>
</dbReference>
<keyword evidence="9" id="KW-1185">Reference proteome</keyword>
<comment type="caution">
    <text evidence="8">The sequence shown here is derived from an EMBL/GenBank/DDBJ whole genome shotgun (WGS) entry which is preliminary data.</text>
</comment>
<dbReference type="HAMAP" id="MF_00295">
    <property type="entry name" value="MetA_acyltransf"/>
    <property type="match status" value="1"/>
</dbReference>
<accession>A0ABU0E4M8</accession>
<comment type="catalytic activity">
    <reaction evidence="6 7">
        <text>L-homoserine + acetyl-CoA = O-acetyl-L-homoserine + CoA</text>
        <dbReference type="Rhea" id="RHEA:13701"/>
        <dbReference type="ChEBI" id="CHEBI:57287"/>
        <dbReference type="ChEBI" id="CHEBI:57288"/>
        <dbReference type="ChEBI" id="CHEBI:57476"/>
        <dbReference type="ChEBI" id="CHEBI:57716"/>
        <dbReference type="EC" id="2.3.1.31"/>
    </reaction>
</comment>
<dbReference type="PANTHER" id="PTHR20919">
    <property type="entry name" value="HOMOSERINE O-SUCCINYLTRANSFERASE"/>
    <property type="match status" value="1"/>
</dbReference>
<evidence type="ECO:0000256" key="4">
    <source>
        <dbReference type="ARBA" id="ARBA00023167"/>
    </source>
</evidence>
<feature type="binding site" evidence="7">
    <location>
        <position position="248"/>
    </location>
    <ligand>
        <name>substrate</name>
    </ligand>
</feature>
<dbReference type="SUPFAM" id="SSF52317">
    <property type="entry name" value="Class I glutamine amidotransferase-like"/>
    <property type="match status" value="1"/>
</dbReference>
<evidence type="ECO:0000313" key="9">
    <source>
        <dbReference type="Proteomes" id="UP001230220"/>
    </source>
</evidence>
<organism evidence="8 9">
    <name type="scientific">Breznakia pachnodae</name>
    <dbReference type="NCBI Taxonomy" id="265178"/>
    <lineage>
        <taxon>Bacteria</taxon>
        <taxon>Bacillati</taxon>
        <taxon>Bacillota</taxon>
        <taxon>Erysipelotrichia</taxon>
        <taxon>Erysipelotrichales</taxon>
        <taxon>Erysipelotrichaceae</taxon>
        <taxon>Breznakia</taxon>
    </lineage>
</organism>
<keyword evidence="2 7" id="KW-0028">Amino-acid biosynthesis</keyword>
<dbReference type="Gene3D" id="3.40.50.880">
    <property type="match status" value="1"/>
</dbReference>
<evidence type="ECO:0000256" key="7">
    <source>
        <dbReference type="HAMAP-Rule" id="MF_00295"/>
    </source>
</evidence>
<comment type="subcellular location">
    <subcellularLocation>
        <location evidence="7">Cytoplasm</location>
    </subcellularLocation>
</comment>
<dbReference type="RefSeq" id="WP_307408535.1">
    <property type="nucleotide sequence ID" value="NZ_JAUSUR010000004.1"/>
</dbReference>
<name>A0ABU0E4M8_9FIRM</name>
<comment type="pathway">
    <text evidence="7">Amino-acid biosynthesis; L-methionine biosynthesis via de novo pathway; O-acetyl-L-homoserine from L-homoserine: step 1/1.</text>
</comment>
<evidence type="ECO:0000256" key="2">
    <source>
        <dbReference type="ARBA" id="ARBA00022605"/>
    </source>
</evidence>
<dbReference type="EC" id="2.3.1.31" evidence="7"/>
<dbReference type="CDD" id="cd03131">
    <property type="entry name" value="GATase1_HTS"/>
    <property type="match status" value="1"/>
</dbReference>
<dbReference type="NCBIfam" id="TIGR01001">
    <property type="entry name" value="metA"/>
    <property type="match status" value="1"/>
</dbReference>
<comment type="caution">
    <text evidence="7">Lacks conserved residue(s) required for the propagation of feature annotation.</text>
</comment>
<feature type="site" description="Important for substrate specificity" evidence="7">
    <location>
        <position position="191"/>
    </location>
</feature>
<evidence type="ECO:0000256" key="6">
    <source>
        <dbReference type="ARBA" id="ARBA00049043"/>
    </source>
</evidence>
<feature type="binding site" evidence="7">
    <location>
        <position position="191"/>
    </location>
    <ligand>
        <name>substrate</name>
    </ligand>
</feature>
<proteinExistence type="inferred from homology"/>
<keyword evidence="1 7" id="KW-0963">Cytoplasm</keyword>
<dbReference type="PIRSF" id="PIRSF000450">
    <property type="entry name" value="H_ser_succinyltr"/>
    <property type="match status" value="1"/>
</dbReference>
<feature type="binding site" evidence="7">
    <location>
        <position position="163"/>
    </location>
    <ligand>
        <name>substrate</name>
    </ligand>
</feature>
<feature type="active site" description="Proton acceptor" evidence="7">
    <location>
        <position position="234"/>
    </location>
</feature>
<evidence type="ECO:0000313" key="8">
    <source>
        <dbReference type="EMBL" id="MDQ0361643.1"/>
    </source>
</evidence>
<keyword evidence="3 7" id="KW-0808">Transferase</keyword>
<keyword evidence="5 7" id="KW-0012">Acyltransferase</keyword>
<dbReference type="Pfam" id="PF04204">
    <property type="entry name" value="HTS"/>
    <property type="match status" value="1"/>
</dbReference>
<keyword evidence="4 7" id="KW-0486">Methionine biosynthesis</keyword>
<dbReference type="PANTHER" id="PTHR20919:SF0">
    <property type="entry name" value="HOMOSERINE O-SUCCINYLTRANSFERASE"/>
    <property type="match status" value="1"/>
</dbReference>
<evidence type="ECO:0000256" key="1">
    <source>
        <dbReference type="ARBA" id="ARBA00022490"/>
    </source>
</evidence>
<feature type="active site" evidence="7">
    <location>
        <position position="236"/>
    </location>
</feature>
<gene>
    <name evidence="7" type="primary">metAA</name>
    <name evidence="8" type="ORF">J2S15_002393</name>
</gene>
<dbReference type="Proteomes" id="UP001230220">
    <property type="component" value="Unassembled WGS sequence"/>
</dbReference>
<reference evidence="8 9" key="1">
    <citation type="submission" date="2023-07" db="EMBL/GenBank/DDBJ databases">
        <title>Genomic Encyclopedia of Type Strains, Phase IV (KMG-IV): sequencing the most valuable type-strain genomes for metagenomic binning, comparative biology and taxonomic classification.</title>
        <authorList>
            <person name="Goeker M."/>
        </authorList>
    </citation>
    <scope>NUCLEOTIDE SEQUENCE [LARGE SCALE GENOMIC DNA]</scope>
    <source>
        <strain evidence="8 9">DSM 16784</strain>
    </source>
</reference>
<dbReference type="InterPro" id="IPR033752">
    <property type="entry name" value="MetA_family"/>
</dbReference>
<dbReference type="InterPro" id="IPR029062">
    <property type="entry name" value="Class_I_gatase-like"/>
</dbReference>
<comment type="function">
    <text evidence="7">Transfers an acetyl group from acetyl-CoA to L-homoserine, forming acetyl-L-homoserine.</text>
</comment>
<dbReference type="GO" id="GO:0008899">
    <property type="term" value="F:homoserine O-succinyltransferase activity"/>
    <property type="evidence" value="ECO:0007669"/>
    <property type="project" value="UniProtKB-EC"/>
</dbReference>
<feature type="site" description="Important for acyl-CoA specificity" evidence="7">
    <location>
        <position position="111"/>
    </location>
</feature>
<feature type="active site" description="Acyl-thioester intermediate" evidence="7">
    <location>
        <position position="142"/>
    </location>
</feature>